<reference evidence="1" key="1">
    <citation type="submission" date="2018-05" db="EMBL/GenBank/DDBJ databases">
        <authorList>
            <person name="Lanie J.A."/>
            <person name="Ng W.-L."/>
            <person name="Kazmierczak K.M."/>
            <person name="Andrzejewski T.M."/>
            <person name="Davidsen T.M."/>
            <person name="Wayne K.J."/>
            <person name="Tettelin H."/>
            <person name="Glass J.I."/>
            <person name="Rusch D."/>
            <person name="Podicherti R."/>
            <person name="Tsui H.-C.T."/>
            <person name="Winkler M.E."/>
        </authorList>
    </citation>
    <scope>NUCLEOTIDE SEQUENCE</scope>
</reference>
<evidence type="ECO:0000313" key="1">
    <source>
        <dbReference type="EMBL" id="SVB29682.1"/>
    </source>
</evidence>
<accession>A0A382CV07</accession>
<organism evidence="1">
    <name type="scientific">marine metagenome</name>
    <dbReference type="NCBI Taxonomy" id="408172"/>
    <lineage>
        <taxon>unclassified sequences</taxon>
        <taxon>metagenomes</taxon>
        <taxon>ecological metagenomes</taxon>
    </lineage>
</organism>
<proteinExistence type="predicted"/>
<protein>
    <submittedName>
        <fullName evidence="1">Uncharacterized protein</fullName>
    </submittedName>
</protein>
<gene>
    <name evidence="1" type="ORF">METZ01_LOCUS182536</name>
</gene>
<name>A0A382CV07_9ZZZZ</name>
<dbReference type="EMBL" id="UINC01036153">
    <property type="protein sequence ID" value="SVB29682.1"/>
    <property type="molecule type" value="Genomic_DNA"/>
</dbReference>
<dbReference type="AlphaFoldDB" id="A0A382CV07"/>
<feature type="non-terminal residue" evidence="1">
    <location>
        <position position="1"/>
    </location>
</feature>
<sequence>AIQKAEEKLEWSLIDGLAGKPNAEAKKLIQEAHSLVNDLPISESKAGEKSFNSIFKKKRKKSTTKVTGRQAEVEQEWDSQVKANYSQAEKLAKQAAAML</sequence>